<dbReference type="SMART" id="SM00065">
    <property type="entry name" value="GAF"/>
    <property type="match status" value="1"/>
</dbReference>
<dbReference type="SMART" id="SM00331">
    <property type="entry name" value="PP2C_SIG"/>
    <property type="match status" value="1"/>
</dbReference>
<dbReference type="Gene3D" id="3.30.450.20">
    <property type="entry name" value="PAS domain"/>
    <property type="match status" value="1"/>
</dbReference>
<dbReference type="InterPro" id="IPR052016">
    <property type="entry name" value="Bact_Sigma-Reg"/>
</dbReference>
<dbReference type="InterPro" id="IPR029016">
    <property type="entry name" value="GAF-like_dom_sf"/>
</dbReference>
<comment type="caution">
    <text evidence="4">The sequence shown here is derived from an EMBL/GenBank/DDBJ whole genome shotgun (WGS) entry which is preliminary data.</text>
</comment>
<dbReference type="Gene3D" id="3.60.40.10">
    <property type="entry name" value="PPM-type phosphatase domain"/>
    <property type="match status" value="1"/>
</dbReference>
<gene>
    <name evidence="4" type="ORF">AB0E65_05745</name>
</gene>
<evidence type="ECO:0000313" key="4">
    <source>
        <dbReference type="EMBL" id="MEU3553727.1"/>
    </source>
</evidence>
<dbReference type="SUPFAM" id="SSF55781">
    <property type="entry name" value="GAF domain-like"/>
    <property type="match status" value="2"/>
</dbReference>
<keyword evidence="1" id="KW-0378">Hydrolase</keyword>
<dbReference type="InterPro" id="IPR003018">
    <property type="entry name" value="GAF"/>
</dbReference>
<dbReference type="InterPro" id="IPR035965">
    <property type="entry name" value="PAS-like_dom_sf"/>
</dbReference>
<dbReference type="Proteomes" id="UP001550850">
    <property type="component" value="Unassembled WGS sequence"/>
</dbReference>
<evidence type="ECO:0000259" key="2">
    <source>
        <dbReference type="SMART" id="SM00065"/>
    </source>
</evidence>
<dbReference type="InterPro" id="IPR013656">
    <property type="entry name" value="PAS_4"/>
</dbReference>
<protein>
    <submittedName>
        <fullName evidence="4">SpoIIE family protein phosphatase</fullName>
    </submittedName>
</protein>
<name>A0ABV2YDB8_9ACTN</name>
<dbReference type="RefSeq" id="WP_245967739.1">
    <property type="nucleotide sequence ID" value="NZ_BEVZ01000008.1"/>
</dbReference>
<dbReference type="Pfam" id="PF08448">
    <property type="entry name" value="PAS_4"/>
    <property type="match status" value="1"/>
</dbReference>
<evidence type="ECO:0000313" key="5">
    <source>
        <dbReference type="Proteomes" id="UP001550850"/>
    </source>
</evidence>
<dbReference type="Pfam" id="PF13185">
    <property type="entry name" value="GAF_2"/>
    <property type="match status" value="1"/>
</dbReference>
<dbReference type="SUPFAM" id="SSF55785">
    <property type="entry name" value="PYP-like sensor domain (PAS domain)"/>
    <property type="match status" value="1"/>
</dbReference>
<sequence length="682" mass="73563">MTTVMQETGASAGLLYLLPPGERTLWLALAAGIPERITAPVDRVSVDSVFPVPDAMRQGHLLWRSSREQIARYYPHLGLAVPYDFMLAAAPFVSGTAVQGGVALLWPVRHPPRLSSHQREAITMFCEDVVTLLERSEGRGRPLLPPAEPVHLLPAGKEVEHAWASAALRCVERLPFGCCALDLEGRITYINSVALDLVGADGVSLTGARPFEVLPWLHNPVSGDSYRAAVVTRRPTSFTAVRPPDRPLRFDLYPDDSGISVHIAPTAQPVETVPAPLSGKHTDAMALYHLMHLATTLTEALSVRDVANAIREQIVPAFEAQGMVLMSADEGRLHIIGQQGYSAEFLSRVDDTSLAADTPTTRALLTGEAIFFSTSGDLQRAFPDAPRPESRNAWAFLPLTVSGRRIGSLVLSFDEPRPFLPARRALLTSVTGLIAEALDRALLYDTKHALAHSLQSSLLPRTLPRIDGLEAVARYRPGGRGMDIGGDFYDLIQVPPTATAAIGDVQGHNATAAALMGQVRTAVHAHATVGTSPGELLSRTNRLLTDLDPGLFASCLIANLDLAHHRVRLASAGHPPPLLRHPDGHTDVLRPRPGLLLGIDPDNDYPTTDIPLPPGSVLVLYTDGLVEIPGTDIDETTDALARHLAQAPCQDLDDLADDLIRHAERSAPGHDDIALLLLRTTR</sequence>
<dbReference type="Gene3D" id="3.30.450.40">
    <property type="match status" value="1"/>
</dbReference>
<dbReference type="SUPFAM" id="SSF81606">
    <property type="entry name" value="PP2C-like"/>
    <property type="match status" value="1"/>
</dbReference>
<keyword evidence="5" id="KW-1185">Reference proteome</keyword>
<reference evidence="4 5" key="1">
    <citation type="submission" date="2024-06" db="EMBL/GenBank/DDBJ databases">
        <title>The Natural Products Discovery Center: Release of the First 8490 Sequenced Strains for Exploring Actinobacteria Biosynthetic Diversity.</title>
        <authorList>
            <person name="Kalkreuter E."/>
            <person name="Kautsar S.A."/>
            <person name="Yang D."/>
            <person name="Bader C.D."/>
            <person name="Teijaro C.N."/>
            <person name="Fluegel L."/>
            <person name="Davis C.M."/>
            <person name="Simpson J.R."/>
            <person name="Lauterbach L."/>
            <person name="Steele A.D."/>
            <person name="Gui C."/>
            <person name="Meng S."/>
            <person name="Li G."/>
            <person name="Viehrig K."/>
            <person name="Ye F."/>
            <person name="Su P."/>
            <person name="Kiefer A.F."/>
            <person name="Nichols A."/>
            <person name="Cepeda A.J."/>
            <person name="Yan W."/>
            <person name="Fan B."/>
            <person name="Jiang Y."/>
            <person name="Adhikari A."/>
            <person name="Zheng C.-J."/>
            <person name="Schuster L."/>
            <person name="Cowan T.M."/>
            <person name="Smanski M.J."/>
            <person name="Chevrette M.G."/>
            <person name="De Carvalho L.P.S."/>
            <person name="Shen B."/>
        </authorList>
    </citation>
    <scope>NUCLEOTIDE SEQUENCE [LARGE SCALE GENOMIC DNA]</scope>
    <source>
        <strain evidence="4 5">NPDC038104</strain>
    </source>
</reference>
<feature type="domain" description="GAF" evidence="2">
    <location>
        <begin position="302"/>
        <end position="448"/>
    </location>
</feature>
<evidence type="ECO:0000259" key="3">
    <source>
        <dbReference type="SMART" id="SM00331"/>
    </source>
</evidence>
<dbReference type="Pfam" id="PF07228">
    <property type="entry name" value="SpoIIE"/>
    <property type="match status" value="1"/>
</dbReference>
<dbReference type="InterPro" id="IPR036457">
    <property type="entry name" value="PPM-type-like_dom_sf"/>
</dbReference>
<proteinExistence type="predicted"/>
<dbReference type="InterPro" id="IPR001932">
    <property type="entry name" value="PPM-type_phosphatase-like_dom"/>
</dbReference>
<dbReference type="PANTHER" id="PTHR43156">
    <property type="entry name" value="STAGE II SPORULATION PROTEIN E-RELATED"/>
    <property type="match status" value="1"/>
</dbReference>
<dbReference type="EMBL" id="JBEZUR010000005">
    <property type="protein sequence ID" value="MEU3553727.1"/>
    <property type="molecule type" value="Genomic_DNA"/>
</dbReference>
<accession>A0ABV2YDB8</accession>
<dbReference type="PANTHER" id="PTHR43156:SF2">
    <property type="entry name" value="STAGE II SPORULATION PROTEIN E"/>
    <property type="match status" value="1"/>
</dbReference>
<feature type="domain" description="PPM-type phosphatase" evidence="3">
    <location>
        <begin position="466"/>
        <end position="680"/>
    </location>
</feature>
<evidence type="ECO:0000256" key="1">
    <source>
        <dbReference type="ARBA" id="ARBA00022801"/>
    </source>
</evidence>
<organism evidence="4 5">
    <name type="scientific">Streptomyces fragilis</name>
    <dbReference type="NCBI Taxonomy" id="67301"/>
    <lineage>
        <taxon>Bacteria</taxon>
        <taxon>Bacillati</taxon>
        <taxon>Actinomycetota</taxon>
        <taxon>Actinomycetes</taxon>
        <taxon>Kitasatosporales</taxon>
        <taxon>Streptomycetaceae</taxon>
        <taxon>Streptomyces</taxon>
    </lineage>
</organism>